<dbReference type="NCBIfam" id="TIGR01730">
    <property type="entry name" value="RND_mfp"/>
    <property type="match status" value="1"/>
</dbReference>
<dbReference type="Gene3D" id="2.40.50.100">
    <property type="match status" value="1"/>
</dbReference>
<gene>
    <name evidence="3" type="ORF">LCGC14_1387570</name>
</gene>
<evidence type="ECO:0000313" key="3">
    <source>
        <dbReference type="EMBL" id="KKM75699.1"/>
    </source>
</evidence>
<keyword evidence="1" id="KW-0472">Membrane</keyword>
<dbReference type="GO" id="GO:1990281">
    <property type="term" value="C:efflux pump complex"/>
    <property type="evidence" value="ECO:0007669"/>
    <property type="project" value="TreeGrafter"/>
</dbReference>
<dbReference type="Gene3D" id="2.40.30.170">
    <property type="match status" value="1"/>
</dbReference>
<evidence type="ECO:0000259" key="2">
    <source>
        <dbReference type="Pfam" id="PF25917"/>
    </source>
</evidence>
<dbReference type="Pfam" id="PF25917">
    <property type="entry name" value="BSH_RND"/>
    <property type="match status" value="1"/>
</dbReference>
<name>A0A0F9K0X8_9ZZZZ</name>
<sequence>MLCYILKRLVNTLLRIIALSPSIMKECLVATTKQIILPIAVLAGGIALAFAFTAMKKPPEEKPEQDLRPLVATQNILLDSITLDVKSYGIVKPKDRTELIAQVSGQVISVSDQFVEGAFVKQGDILARIDANDYEADFIEAQAGLAQASSALEIERAQAHVAKAEWERIKSDSSEAIASELYLRKPQLAEKLARYRSAQASVKRASRNLERTYIKAPYDAIINERTISLGSVVNPGNSFGALSATSVAEVRLPVADQELQYLKNGGVGSNVTFNAEYAGKQTMWQAKVIRTEGVVDQTSRMSYLVAQLATPYGDKTRPLRFGSYINATIEGRPLDNAIIVAHHLVKDNKIVILNDDLTLSFKTLNIIREQNGMIIASQGLKNGEQIVTSALEYPTEGMAVKIEDIAPDKTDVTQLALKEE</sequence>
<dbReference type="GO" id="GO:0015562">
    <property type="term" value="F:efflux transmembrane transporter activity"/>
    <property type="evidence" value="ECO:0007669"/>
    <property type="project" value="TreeGrafter"/>
</dbReference>
<keyword evidence="1" id="KW-0812">Transmembrane</keyword>
<dbReference type="EMBL" id="LAZR01008928">
    <property type="protein sequence ID" value="KKM75699.1"/>
    <property type="molecule type" value="Genomic_DNA"/>
</dbReference>
<dbReference type="SUPFAM" id="SSF111369">
    <property type="entry name" value="HlyD-like secretion proteins"/>
    <property type="match status" value="1"/>
</dbReference>
<feature type="domain" description="Multidrug resistance protein MdtA-like barrel-sandwich hybrid" evidence="2">
    <location>
        <begin position="98"/>
        <end position="238"/>
    </location>
</feature>
<protein>
    <recommendedName>
        <fullName evidence="2">Multidrug resistance protein MdtA-like barrel-sandwich hybrid domain-containing protein</fullName>
    </recommendedName>
</protein>
<organism evidence="3">
    <name type="scientific">marine sediment metagenome</name>
    <dbReference type="NCBI Taxonomy" id="412755"/>
    <lineage>
        <taxon>unclassified sequences</taxon>
        <taxon>metagenomes</taxon>
        <taxon>ecological metagenomes</taxon>
    </lineage>
</organism>
<evidence type="ECO:0000256" key="1">
    <source>
        <dbReference type="SAM" id="Phobius"/>
    </source>
</evidence>
<dbReference type="PANTHER" id="PTHR30469">
    <property type="entry name" value="MULTIDRUG RESISTANCE PROTEIN MDTA"/>
    <property type="match status" value="1"/>
</dbReference>
<reference evidence="3" key="1">
    <citation type="journal article" date="2015" name="Nature">
        <title>Complex archaea that bridge the gap between prokaryotes and eukaryotes.</title>
        <authorList>
            <person name="Spang A."/>
            <person name="Saw J.H."/>
            <person name="Jorgensen S.L."/>
            <person name="Zaremba-Niedzwiedzka K."/>
            <person name="Martijn J."/>
            <person name="Lind A.E."/>
            <person name="van Eijk R."/>
            <person name="Schleper C."/>
            <person name="Guy L."/>
            <person name="Ettema T.J."/>
        </authorList>
    </citation>
    <scope>NUCLEOTIDE SEQUENCE</scope>
</reference>
<dbReference type="AlphaFoldDB" id="A0A0F9K0X8"/>
<comment type="caution">
    <text evidence="3">The sequence shown here is derived from an EMBL/GenBank/DDBJ whole genome shotgun (WGS) entry which is preliminary data.</text>
</comment>
<dbReference type="PANTHER" id="PTHR30469:SF12">
    <property type="entry name" value="MULTIDRUG RESISTANCE PROTEIN MDTA"/>
    <property type="match status" value="1"/>
</dbReference>
<accession>A0A0F9K0X8</accession>
<dbReference type="InterPro" id="IPR006143">
    <property type="entry name" value="RND_pump_MFP"/>
</dbReference>
<dbReference type="Gene3D" id="2.40.420.20">
    <property type="match status" value="1"/>
</dbReference>
<keyword evidence="1" id="KW-1133">Transmembrane helix</keyword>
<proteinExistence type="predicted"/>
<feature type="transmembrane region" description="Helical" evidence="1">
    <location>
        <begin position="35"/>
        <end position="55"/>
    </location>
</feature>
<dbReference type="Gene3D" id="1.10.287.470">
    <property type="entry name" value="Helix hairpin bin"/>
    <property type="match status" value="1"/>
</dbReference>
<dbReference type="InterPro" id="IPR058625">
    <property type="entry name" value="MdtA-like_BSH"/>
</dbReference>